<dbReference type="InterPro" id="IPR013103">
    <property type="entry name" value="RVT_2"/>
</dbReference>
<protein>
    <recommendedName>
        <fullName evidence="4">Integrase catalytic domain-containing protein</fullName>
    </recommendedName>
</protein>
<organism evidence="5">
    <name type="scientific">Tanacetum cinerariifolium</name>
    <name type="common">Dalmatian daisy</name>
    <name type="synonym">Chrysanthemum cinerariifolium</name>
    <dbReference type="NCBI Taxonomy" id="118510"/>
    <lineage>
        <taxon>Eukaryota</taxon>
        <taxon>Viridiplantae</taxon>
        <taxon>Streptophyta</taxon>
        <taxon>Embryophyta</taxon>
        <taxon>Tracheophyta</taxon>
        <taxon>Spermatophyta</taxon>
        <taxon>Magnoliopsida</taxon>
        <taxon>eudicotyledons</taxon>
        <taxon>Gunneridae</taxon>
        <taxon>Pentapetalae</taxon>
        <taxon>asterids</taxon>
        <taxon>campanulids</taxon>
        <taxon>Asterales</taxon>
        <taxon>Asteraceae</taxon>
        <taxon>Asteroideae</taxon>
        <taxon>Anthemideae</taxon>
        <taxon>Anthemidinae</taxon>
        <taxon>Tanacetum</taxon>
    </lineage>
</organism>
<dbReference type="GO" id="GO:0015074">
    <property type="term" value="P:DNA integration"/>
    <property type="evidence" value="ECO:0007669"/>
    <property type="project" value="InterPro"/>
</dbReference>
<dbReference type="GO" id="GO:0016787">
    <property type="term" value="F:hydrolase activity"/>
    <property type="evidence" value="ECO:0007669"/>
    <property type="project" value="UniProtKB-KW"/>
</dbReference>
<gene>
    <name evidence="5" type="ORF">Tci_041219</name>
</gene>
<dbReference type="Pfam" id="PF07727">
    <property type="entry name" value="RVT_2"/>
    <property type="match status" value="1"/>
</dbReference>
<evidence type="ECO:0000256" key="1">
    <source>
        <dbReference type="ARBA" id="ARBA00022723"/>
    </source>
</evidence>
<dbReference type="GO" id="GO:0003676">
    <property type="term" value="F:nucleic acid binding"/>
    <property type="evidence" value="ECO:0007669"/>
    <property type="project" value="InterPro"/>
</dbReference>
<keyword evidence="1" id="KW-0479">Metal-binding</keyword>
<dbReference type="InterPro" id="IPR039537">
    <property type="entry name" value="Retrotran_Ty1/copia-like"/>
</dbReference>
<evidence type="ECO:0000256" key="3">
    <source>
        <dbReference type="SAM" id="MobiDB-lite"/>
    </source>
</evidence>
<accession>A0A6L2M5Q6</accession>
<dbReference type="InterPro" id="IPR012337">
    <property type="entry name" value="RNaseH-like_sf"/>
</dbReference>
<evidence type="ECO:0000256" key="2">
    <source>
        <dbReference type="ARBA" id="ARBA00022801"/>
    </source>
</evidence>
<dbReference type="InterPro" id="IPR001584">
    <property type="entry name" value="Integrase_cat-core"/>
</dbReference>
<feature type="compositionally biased region" description="Polar residues" evidence="3">
    <location>
        <begin position="1154"/>
        <end position="1164"/>
    </location>
</feature>
<comment type="caution">
    <text evidence="5">The sequence shown here is derived from an EMBL/GenBank/DDBJ whole genome shotgun (WGS) entry which is preliminary data.</text>
</comment>
<dbReference type="SUPFAM" id="SSF56672">
    <property type="entry name" value="DNA/RNA polymerases"/>
    <property type="match status" value="1"/>
</dbReference>
<evidence type="ECO:0000313" key="5">
    <source>
        <dbReference type="EMBL" id="GEU69241.1"/>
    </source>
</evidence>
<dbReference type="PANTHER" id="PTHR42648">
    <property type="entry name" value="TRANSPOSASE, PUTATIVE-RELATED"/>
    <property type="match status" value="1"/>
</dbReference>
<dbReference type="SUPFAM" id="SSF53098">
    <property type="entry name" value="Ribonuclease H-like"/>
    <property type="match status" value="1"/>
</dbReference>
<dbReference type="PROSITE" id="PS50994">
    <property type="entry name" value="INTEGRASE"/>
    <property type="match status" value="1"/>
</dbReference>
<name>A0A6L2M5Q6_TANCI</name>
<feature type="domain" description="Integrase catalytic" evidence="4">
    <location>
        <begin position="927"/>
        <end position="1018"/>
    </location>
</feature>
<dbReference type="InterPro" id="IPR036397">
    <property type="entry name" value="RNaseH_sf"/>
</dbReference>
<keyword evidence="2" id="KW-0378">Hydrolase</keyword>
<feature type="region of interest" description="Disordered" evidence="3">
    <location>
        <begin position="1137"/>
        <end position="1164"/>
    </location>
</feature>
<dbReference type="InterPro" id="IPR043502">
    <property type="entry name" value="DNA/RNA_pol_sf"/>
</dbReference>
<sequence length="1528" mass="174360">MLMQGTSVTKQEWECKLYDEFDKFAYQKGETLCDFYLRFSLLLNDMNMYNMKLEQFLVNTKFLNTLPPEWSKFVTDVKLVRDLYTTNVDQLHTYFGQQEYHANEVRLMHERTSDPLALVSQHQLHRLTYQHHQQSYHQPQFQQQASTYQTSPYATSYHTLQFVLQGRSSSTYSISYPVTDTSSIVNHNAYMASSSAPQIDYALMVQHSSDYSPPETGLVVPVFQKGDDPIDAINHMMSFLTAVVTSRKRDAEWFKEKVLLVQAQANGHVLQEEELEFLADPGMAESSSNPNVITTNDAYQADDLDAYDSDCDEINTVKIALMYMNESQYNIVQNSTLPALQDDLILYVIEQLKTQVVNCTKINQDNKQVNELLTAELERELALEKQVKELNNIVFKRSQSSQTVHMLTKPQVFYNHSTRHALGFQNPCYLKKAQQLKLKLYDGRIIEKSDAVVIPDTEEMLMLAEESHSKMIEKQNDPQMTKKKVITKPIDYAILNQLSTDFKTRFVLQIKLSAEQAFWSQYSVQTDEPNLFANTTIVEVLKELPKVIMVNSCLKKLKFHLASFDMVVKERTTTTAITEGMWGFEHTKSCFRDEIIPFVKALKELFTSFDQCLIDEVTEIQNVFKQMELAVEQHSQAQAKVTVILKLKEKLRSINGDVNERNLKGEFEEIETLNIELDHMVTKLEKVLVITALKEQLNKLKGKAILTKAISSNPIDPELLKVDVAPLVPKLRKNMTAHTDYIRHTQDEAATLREIVKMPPKEPSPIVHTTDKPVVTMVYSRKPKAANKKVPSLVANKMKHNSSWGSLSSNVSFPLIDCRLSKLSSGQFCDSDLEVAFCQHTCFIRNLDGVDMLTGSRGNNLYTLSLQDMMAHGLVRGLPKLKFEKDHLCSACAMGKSTKKTHKPKSEDTNQEKLYLLYIDLCGPMHNGTEFINQTLRDYYEEVGISHETSFARSPQQNGIVKRRNHTLIEAARTMLIYAQAPLFLWVEVVATVCFTQNRSIIRLRHRKTPYELMYSKLPDLSFFHVFGALCYLTNDSENLVKLQPKADIEIFICYAPTKKAFRSSSRPVLNDMTPGIISSGLVRTSSSSTSYVPRSRNDWDLLFQPMFDESLNPPSSVVTQAPKVIALIAEVIPQVDADSTDSPSSTTVDQDVPSPSKSLTTTEIQSSVIPQDVGDDNPDMEVAHMGNDSLLGVPISEVTSAQLSSMASPQSIVQPNHPMTHHNSKWTKDHPLNNIIGQPSRPVSTRLQLHEQAFFCYYDPFLTFMEPKMYKEALTQSYWIEAMQEERNEFERLLVWELVPRPDQVMVITLKWIYKVKLDELGGILKNKARLVARGYRQEEGINFEESFALVARLEAIRIFLAYAAHKNMVVYQMDVKTAFLNSNLREEVYVSQPDGFVDPDNPNHMYKLKKALYGLKQAPRVWYDMLSSFLLSQDFSKGLQISQNPRGIFINQSKYALESLKKCSFESCDPVDTPMVEKSKLDEDREGKAVDPSHYRGMIGTLLYLTASRPDLQFAIFMCARILLLL</sequence>
<evidence type="ECO:0000259" key="4">
    <source>
        <dbReference type="PROSITE" id="PS50994"/>
    </source>
</evidence>
<dbReference type="GO" id="GO:0046872">
    <property type="term" value="F:metal ion binding"/>
    <property type="evidence" value="ECO:0007669"/>
    <property type="project" value="UniProtKB-KW"/>
</dbReference>
<dbReference type="EMBL" id="BKCJ010005898">
    <property type="protein sequence ID" value="GEU69241.1"/>
    <property type="molecule type" value="Genomic_DNA"/>
</dbReference>
<dbReference type="PANTHER" id="PTHR42648:SF32">
    <property type="entry name" value="RIBONUCLEASE H-LIKE DOMAIN, GAG-PRE-INTEGRASE DOMAIN PROTEIN-RELATED"/>
    <property type="match status" value="1"/>
</dbReference>
<feature type="compositionally biased region" description="Low complexity" evidence="3">
    <location>
        <begin position="1137"/>
        <end position="1153"/>
    </location>
</feature>
<reference evidence="5" key="1">
    <citation type="journal article" date="2019" name="Sci. Rep.">
        <title>Draft genome of Tanacetum cinerariifolium, the natural source of mosquito coil.</title>
        <authorList>
            <person name="Yamashiro T."/>
            <person name="Shiraishi A."/>
            <person name="Satake H."/>
            <person name="Nakayama K."/>
        </authorList>
    </citation>
    <scope>NUCLEOTIDE SEQUENCE</scope>
</reference>
<proteinExistence type="predicted"/>
<dbReference type="Gene3D" id="3.30.420.10">
    <property type="entry name" value="Ribonuclease H-like superfamily/Ribonuclease H"/>
    <property type="match status" value="1"/>
</dbReference>